<evidence type="ECO:0000256" key="1">
    <source>
        <dbReference type="SAM" id="SignalP"/>
    </source>
</evidence>
<dbReference type="EMBL" id="JAVRJZ010000131">
    <property type="protein sequence ID" value="KAK2702935.1"/>
    <property type="molecule type" value="Genomic_DNA"/>
</dbReference>
<proteinExistence type="predicted"/>
<feature type="chain" id="PRO_5041701881" description="Reverse transcriptase domain-containing protein" evidence="1">
    <location>
        <begin position="23"/>
        <end position="150"/>
    </location>
</feature>
<accession>A0AA88H6J1</accession>
<evidence type="ECO:0008006" key="4">
    <source>
        <dbReference type="Google" id="ProtNLM"/>
    </source>
</evidence>
<gene>
    <name evidence="2" type="ORF">QYM36_018465</name>
</gene>
<name>A0AA88H6J1_ARTSF</name>
<keyword evidence="1" id="KW-0732">Signal</keyword>
<reference evidence="2" key="1">
    <citation type="submission" date="2023-07" db="EMBL/GenBank/DDBJ databases">
        <title>Chromosome-level genome assembly of Artemia franciscana.</title>
        <authorList>
            <person name="Jo E."/>
        </authorList>
    </citation>
    <scope>NUCLEOTIDE SEQUENCE</scope>
    <source>
        <tissue evidence="2">Whole body</tissue>
    </source>
</reference>
<sequence>MLKVHRGLNISLVLSVRSPVFACFVDAKEAFDRLNLGKLLDKIDNKGVDRRIIGTLQYCYADDLVILDLTVAALNHLLSICDEFALANDIVFNTAKTQCKAFISRGTPLKYIPMAWLSGVSLSFVGSYKYLGFTVAPTLSDEPHVKALSR</sequence>
<organism evidence="2 3">
    <name type="scientific">Artemia franciscana</name>
    <name type="common">Brine shrimp</name>
    <name type="synonym">Artemia sanfranciscana</name>
    <dbReference type="NCBI Taxonomy" id="6661"/>
    <lineage>
        <taxon>Eukaryota</taxon>
        <taxon>Metazoa</taxon>
        <taxon>Ecdysozoa</taxon>
        <taxon>Arthropoda</taxon>
        <taxon>Crustacea</taxon>
        <taxon>Branchiopoda</taxon>
        <taxon>Anostraca</taxon>
        <taxon>Artemiidae</taxon>
        <taxon>Artemia</taxon>
    </lineage>
</organism>
<comment type="caution">
    <text evidence="2">The sequence shown here is derived from an EMBL/GenBank/DDBJ whole genome shotgun (WGS) entry which is preliminary data.</text>
</comment>
<protein>
    <recommendedName>
        <fullName evidence="4">Reverse transcriptase domain-containing protein</fullName>
    </recommendedName>
</protein>
<evidence type="ECO:0000313" key="3">
    <source>
        <dbReference type="Proteomes" id="UP001187531"/>
    </source>
</evidence>
<keyword evidence="3" id="KW-1185">Reference proteome</keyword>
<evidence type="ECO:0000313" key="2">
    <source>
        <dbReference type="EMBL" id="KAK2702935.1"/>
    </source>
</evidence>
<dbReference type="AlphaFoldDB" id="A0AA88H6J1"/>
<dbReference type="Proteomes" id="UP001187531">
    <property type="component" value="Unassembled WGS sequence"/>
</dbReference>
<feature type="signal peptide" evidence="1">
    <location>
        <begin position="1"/>
        <end position="22"/>
    </location>
</feature>